<proteinExistence type="predicted"/>
<keyword evidence="2" id="KW-1185">Reference proteome</keyword>
<gene>
    <name evidence="1" type="ORF">AELLOGFF_06383</name>
</gene>
<dbReference type="RefSeq" id="WP_159234782.1">
    <property type="nucleotide sequence ID" value="NZ_CACSIP010000055.1"/>
</dbReference>
<evidence type="ECO:0008006" key="3">
    <source>
        <dbReference type="Google" id="ProtNLM"/>
    </source>
</evidence>
<name>A0A5S9R8D6_MYCVN</name>
<organism evidence="1 2">
    <name type="scientific">Mycolicibacterium vanbaalenii</name>
    <name type="common">Mycobacterium vanbaalenii</name>
    <dbReference type="NCBI Taxonomy" id="110539"/>
    <lineage>
        <taxon>Bacteria</taxon>
        <taxon>Bacillati</taxon>
        <taxon>Actinomycetota</taxon>
        <taxon>Actinomycetes</taxon>
        <taxon>Mycobacteriales</taxon>
        <taxon>Mycobacteriaceae</taxon>
        <taxon>Mycolicibacterium</taxon>
    </lineage>
</organism>
<reference evidence="1 2" key="1">
    <citation type="submission" date="2019-11" db="EMBL/GenBank/DDBJ databases">
        <authorList>
            <person name="Holert J."/>
        </authorList>
    </citation>
    <scope>NUCLEOTIDE SEQUENCE [LARGE SCALE GENOMIC DNA]</scope>
    <source>
        <strain evidence="1">BC8_1</strain>
    </source>
</reference>
<sequence>MTSVFQPVKFDAPLVNPSPNGLFAAVAWQTDVDGRPRWLGGGVDVRVFNYGGEDSFGVWAADWCGLQEDLDVGDVKDAGDRPESLDTFVALTTWAADECDLTRRSGDEVRARAEQVHRLQEPNQAEAEVAERLLSDAGAATAADDLVAALGVLEGALAKTNTLGVIHAGAQWAAVAADKGLIVRSGSVLKSPMGHQWVFGGGYVAGLVNTLVATSPLFGWRTDVKVHDAVKLEHNLFKAIAERSLVIGYEAAVGAAVIQ</sequence>
<accession>A0A5S9R8D6</accession>
<evidence type="ECO:0000313" key="1">
    <source>
        <dbReference type="EMBL" id="CAA0134557.1"/>
    </source>
</evidence>
<evidence type="ECO:0000313" key="2">
    <source>
        <dbReference type="Proteomes" id="UP000430146"/>
    </source>
</evidence>
<dbReference type="EMBL" id="CACSIP010000055">
    <property type="protein sequence ID" value="CAA0134557.1"/>
    <property type="molecule type" value="Genomic_DNA"/>
</dbReference>
<protein>
    <recommendedName>
        <fullName evidence="3">Gp13</fullName>
    </recommendedName>
</protein>
<dbReference type="Proteomes" id="UP000430146">
    <property type="component" value="Unassembled WGS sequence"/>
</dbReference>
<dbReference type="AlphaFoldDB" id="A0A5S9R8D6"/>
<dbReference type="OrthoDB" id="4556179at2"/>